<comment type="caution">
    <text evidence="2">The sequence shown here is derived from an EMBL/GenBank/DDBJ whole genome shotgun (WGS) entry which is preliminary data.</text>
</comment>
<dbReference type="EMBL" id="LHUR01000032">
    <property type="protein sequence ID" value="KOA18835.1"/>
    <property type="molecule type" value="Genomic_DNA"/>
</dbReference>
<dbReference type="AlphaFoldDB" id="A0A0L6Z793"/>
<reference evidence="3" key="1">
    <citation type="submission" date="2015-08" db="EMBL/GenBank/DDBJ databases">
        <title>Genome sequence of the strict anaerobe Clostridium homopropionicum LuHBu1 (DSM 5847T).</title>
        <authorList>
            <person name="Poehlein A."/>
            <person name="Beck M."/>
            <person name="Schiel-Bengelsdorf B."/>
            <person name="Bengelsdorf F.R."/>
            <person name="Daniel R."/>
            <person name="Duerre P."/>
        </authorList>
    </citation>
    <scope>NUCLEOTIDE SEQUENCE [LARGE SCALE GENOMIC DNA]</scope>
    <source>
        <strain evidence="3">DSM 5847</strain>
    </source>
</reference>
<gene>
    <name evidence="2" type="ORF">CLHOM_27740</name>
</gene>
<feature type="transmembrane region" description="Helical" evidence="1">
    <location>
        <begin position="58"/>
        <end position="75"/>
    </location>
</feature>
<evidence type="ECO:0000256" key="1">
    <source>
        <dbReference type="SAM" id="Phobius"/>
    </source>
</evidence>
<sequence>MRNSLRFWIPFGLFILLAFGFFIFTGNSIYGWCILLIFYLFIFLLRDRIFEEKFIKNVPTWLFIFLMTFFLYAFTI</sequence>
<organism evidence="2 3">
    <name type="scientific">Clostridium homopropionicum DSM 5847</name>
    <dbReference type="NCBI Taxonomy" id="1121318"/>
    <lineage>
        <taxon>Bacteria</taxon>
        <taxon>Bacillati</taxon>
        <taxon>Bacillota</taxon>
        <taxon>Clostridia</taxon>
        <taxon>Eubacteriales</taxon>
        <taxon>Clostridiaceae</taxon>
        <taxon>Clostridium</taxon>
    </lineage>
</organism>
<feature type="transmembrane region" description="Helical" evidence="1">
    <location>
        <begin position="7"/>
        <end position="23"/>
    </location>
</feature>
<name>A0A0L6Z793_9CLOT</name>
<dbReference type="Proteomes" id="UP000037043">
    <property type="component" value="Unassembled WGS sequence"/>
</dbReference>
<accession>A0A0L6Z793</accession>
<evidence type="ECO:0000313" key="2">
    <source>
        <dbReference type="EMBL" id="KOA18835.1"/>
    </source>
</evidence>
<dbReference type="STRING" id="36844.SAMN04488501_12222"/>
<keyword evidence="1" id="KW-0812">Transmembrane</keyword>
<dbReference type="PATRIC" id="fig|1121318.3.peg.2787"/>
<proteinExistence type="predicted"/>
<keyword evidence="1" id="KW-1133">Transmembrane helix</keyword>
<protein>
    <submittedName>
        <fullName evidence="2">Uncharacterized protein</fullName>
    </submittedName>
</protein>
<keyword evidence="1" id="KW-0472">Membrane</keyword>
<feature type="transmembrane region" description="Helical" evidence="1">
    <location>
        <begin position="29"/>
        <end position="46"/>
    </location>
</feature>
<keyword evidence="3" id="KW-1185">Reference proteome</keyword>
<evidence type="ECO:0000313" key="3">
    <source>
        <dbReference type="Proteomes" id="UP000037043"/>
    </source>
</evidence>